<evidence type="ECO:0000313" key="3">
    <source>
        <dbReference type="Proteomes" id="UP001595462"/>
    </source>
</evidence>
<dbReference type="Pfam" id="PF01526">
    <property type="entry name" value="DDE_Tnp_Tn3"/>
    <property type="match status" value="1"/>
</dbReference>
<accession>A0ABV7EME6</accession>
<proteinExistence type="predicted"/>
<reference evidence="3" key="1">
    <citation type="journal article" date="2019" name="Int. J. Syst. Evol. Microbiol.">
        <title>The Global Catalogue of Microorganisms (GCM) 10K type strain sequencing project: providing services to taxonomists for standard genome sequencing and annotation.</title>
        <authorList>
            <consortium name="The Broad Institute Genomics Platform"/>
            <consortium name="The Broad Institute Genome Sequencing Center for Infectious Disease"/>
            <person name="Wu L."/>
            <person name="Ma J."/>
        </authorList>
    </citation>
    <scope>NUCLEOTIDE SEQUENCE [LARGE SCALE GENOMIC DNA]</scope>
    <source>
        <strain evidence="3">KCTC 52640</strain>
    </source>
</reference>
<dbReference type="EMBL" id="JBHRSS010000001">
    <property type="protein sequence ID" value="MFC3102837.1"/>
    <property type="molecule type" value="Genomic_DNA"/>
</dbReference>
<feature type="domain" description="Tn3 transposase DDE" evidence="1">
    <location>
        <begin position="2"/>
        <end position="38"/>
    </location>
</feature>
<dbReference type="RefSeq" id="WP_245968570.1">
    <property type="nucleotide sequence ID" value="NZ_JBHRSS010000001.1"/>
</dbReference>
<sequence length="51" mass="6071">MASNRREDHEVSMLALHLIQNCMVCVNTLMIQKCWLNRTGRDDSRRETTRH</sequence>
<evidence type="ECO:0000313" key="2">
    <source>
        <dbReference type="EMBL" id="MFC3102837.1"/>
    </source>
</evidence>
<keyword evidence="3" id="KW-1185">Reference proteome</keyword>
<comment type="caution">
    <text evidence="2">The sequence shown here is derived from an EMBL/GenBank/DDBJ whole genome shotgun (WGS) entry which is preliminary data.</text>
</comment>
<name>A0ABV7EME6_9GAMM</name>
<evidence type="ECO:0000259" key="1">
    <source>
        <dbReference type="Pfam" id="PF01526"/>
    </source>
</evidence>
<organism evidence="2 3">
    <name type="scientific">Salinisphaera aquimarina</name>
    <dbReference type="NCBI Taxonomy" id="2094031"/>
    <lineage>
        <taxon>Bacteria</taxon>
        <taxon>Pseudomonadati</taxon>
        <taxon>Pseudomonadota</taxon>
        <taxon>Gammaproteobacteria</taxon>
        <taxon>Salinisphaerales</taxon>
        <taxon>Salinisphaeraceae</taxon>
        <taxon>Salinisphaera</taxon>
    </lineage>
</organism>
<gene>
    <name evidence="2" type="ORF">ACFOSU_02920</name>
</gene>
<dbReference type="Proteomes" id="UP001595462">
    <property type="component" value="Unassembled WGS sequence"/>
</dbReference>
<protein>
    <submittedName>
        <fullName evidence="2">Tn3 family transposase</fullName>
    </submittedName>
</protein>
<dbReference type="InterPro" id="IPR002513">
    <property type="entry name" value="Tn3_Tnp_DDE_dom"/>
</dbReference>